<protein>
    <submittedName>
        <fullName evidence="1">Acyl carrier protein</fullName>
    </submittedName>
</protein>
<dbReference type="Proteomes" id="UP001589688">
    <property type="component" value="Unassembled WGS sequence"/>
</dbReference>
<dbReference type="EMBL" id="JBHLZF010000001">
    <property type="protein sequence ID" value="MFB9896886.1"/>
    <property type="molecule type" value="Genomic_DNA"/>
</dbReference>
<dbReference type="SUPFAM" id="SSF47336">
    <property type="entry name" value="ACP-like"/>
    <property type="match status" value="1"/>
</dbReference>
<dbReference type="Gene3D" id="1.10.1200.10">
    <property type="entry name" value="ACP-like"/>
    <property type="match status" value="1"/>
</dbReference>
<proteinExistence type="predicted"/>
<organism evidence="1 2">
    <name type="scientific">Hallella seregens ATCC 51272</name>
    <dbReference type="NCBI Taxonomy" id="1336250"/>
    <lineage>
        <taxon>Bacteria</taxon>
        <taxon>Pseudomonadati</taxon>
        <taxon>Bacteroidota</taxon>
        <taxon>Bacteroidia</taxon>
        <taxon>Bacteroidales</taxon>
        <taxon>Prevotellaceae</taxon>
        <taxon>Hallella</taxon>
    </lineage>
</organism>
<evidence type="ECO:0000313" key="2">
    <source>
        <dbReference type="Proteomes" id="UP001589688"/>
    </source>
</evidence>
<accession>A0ABV5ZKV9</accession>
<gene>
    <name evidence="1" type="ORF">ACFFK8_03415</name>
</gene>
<reference evidence="1 2" key="1">
    <citation type="submission" date="2024-09" db="EMBL/GenBank/DDBJ databases">
        <authorList>
            <person name="Sun Q."/>
            <person name="Mori K."/>
        </authorList>
    </citation>
    <scope>NUCLEOTIDE SEQUENCE [LARGE SCALE GENOMIC DNA]</scope>
    <source>
        <strain evidence="1 2">ATCC 51272</strain>
    </source>
</reference>
<name>A0ABV5ZKV9_9BACT</name>
<sequence length="76" mass="8699">MKINDFIKNLAEQFDDTDTLELTPITKFKELEEWSSLVALSIIAMVDDEYEVSIKGDDIRNSETVEDLFNVVSARV</sequence>
<keyword evidence="2" id="KW-1185">Reference proteome</keyword>
<comment type="caution">
    <text evidence="1">The sequence shown here is derived from an EMBL/GenBank/DDBJ whole genome shotgun (WGS) entry which is preliminary data.</text>
</comment>
<evidence type="ECO:0000313" key="1">
    <source>
        <dbReference type="EMBL" id="MFB9896886.1"/>
    </source>
</evidence>
<dbReference type="InterPro" id="IPR036736">
    <property type="entry name" value="ACP-like_sf"/>
</dbReference>
<dbReference type="RefSeq" id="WP_027951838.1">
    <property type="nucleotide sequence ID" value="NZ_JADU01000008.1"/>
</dbReference>